<reference evidence="14 15" key="1">
    <citation type="submission" date="2018-11" db="EMBL/GenBank/DDBJ databases">
        <authorList>
            <consortium name="Pathogen Informatics"/>
        </authorList>
    </citation>
    <scope>NUCLEOTIDE SEQUENCE [LARGE SCALE GENOMIC DNA]</scope>
    <source>
        <strain evidence="14 15">Zambia</strain>
    </source>
</reference>
<keyword evidence="7 13" id="KW-0031">Aminopeptidase</keyword>
<dbReference type="SUPFAM" id="SSF53187">
    <property type="entry name" value="Zn-dependent exopeptidases"/>
    <property type="match status" value="1"/>
</dbReference>
<gene>
    <name evidence="14" type="ORF">SMRZ_LOCUS10419</name>
</gene>
<keyword evidence="15" id="KW-1185">Reference proteome</keyword>
<dbReference type="SUPFAM" id="SSF101821">
    <property type="entry name" value="Aminopeptidase/glucanase lid domain"/>
    <property type="match status" value="1"/>
</dbReference>
<evidence type="ECO:0000256" key="1">
    <source>
        <dbReference type="ARBA" id="ARBA00001335"/>
    </source>
</evidence>
<comment type="catalytic activity">
    <reaction evidence="1">
        <text>Release of an N-terminal aspartate or glutamate from a peptide, with a preference for aspartate.</text>
        <dbReference type="EC" id="3.4.11.21"/>
    </reaction>
</comment>
<keyword evidence="11 13" id="KW-0862">Zinc</keyword>
<organism evidence="14 15">
    <name type="scientific">Schistosoma margrebowiei</name>
    <dbReference type="NCBI Taxonomy" id="48269"/>
    <lineage>
        <taxon>Eukaryota</taxon>
        <taxon>Metazoa</taxon>
        <taxon>Spiralia</taxon>
        <taxon>Lophotrochozoa</taxon>
        <taxon>Platyhelminthes</taxon>
        <taxon>Trematoda</taxon>
        <taxon>Digenea</taxon>
        <taxon>Strigeidida</taxon>
        <taxon>Schistosomatoidea</taxon>
        <taxon>Schistosomatidae</taxon>
        <taxon>Schistosoma</taxon>
    </lineage>
</organism>
<dbReference type="EMBL" id="UZAI01005379">
    <property type="protein sequence ID" value="VDO90278.1"/>
    <property type="molecule type" value="Genomic_DNA"/>
</dbReference>
<dbReference type="EC" id="3.4.11.21" evidence="5"/>
<dbReference type="GO" id="GO:0008270">
    <property type="term" value="F:zinc ion binding"/>
    <property type="evidence" value="ECO:0007669"/>
    <property type="project" value="InterPro"/>
</dbReference>
<evidence type="ECO:0000256" key="12">
    <source>
        <dbReference type="ARBA" id="ARBA00023049"/>
    </source>
</evidence>
<keyword evidence="8 13" id="KW-0645">Protease</keyword>
<evidence type="ECO:0000256" key="7">
    <source>
        <dbReference type="ARBA" id="ARBA00022438"/>
    </source>
</evidence>
<dbReference type="Pfam" id="PF02127">
    <property type="entry name" value="Peptidase_M18"/>
    <property type="match status" value="1"/>
</dbReference>
<dbReference type="GO" id="GO:0005737">
    <property type="term" value="C:cytoplasm"/>
    <property type="evidence" value="ECO:0007669"/>
    <property type="project" value="UniProtKB-ARBA"/>
</dbReference>
<dbReference type="FunFam" id="2.30.250.10:FF:000001">
    <property type="entry name" value="Aspartyl aminopeptidase 1"/>
    <property type="match status" value="1"/>
</dbReference>
<keyword evidence="10 13" id="KW-0378">Hydrolase</keyword>
<dbReference type="PANTHER" id="PTHR28570:SF3">
    <property type="entry name" value="ASPARTYL AMINOPEPTIDASE"/>
    <property type="match status" value="1"/>
</dbReference>
<comment type="subunit">
    <text evidence="4">Tetrahedron-shaped homododecamer built from six homodimers.</text>
</comment>
<dbReference type="InterPro" id="IPR001948">
    <property type="entry name" value="Peptidase_M18"/>
</dbReference>
<dbReference type="GO" id="GO:0006508">
    <property type="term" value="P:proteolysis"/>
    <property type="evidence" value="ECO:0007669"/>
    <property type="project" value="UniProtKB-KW"/>
</dbReference>
<sequence length="372" mass="41742">MDNHGFRELFEEESWSLRPLDKVYITKNESTVIAAAVGGRFESGNGFTLLGAHTDSPCLRLKPNSERLKEGYIQLGVETYGGGLWYTWFDRDLKLAGRVIIRNAEGRLEQRLVHINNPIACVPSLAIHLNQEIKTQGFHPNSEQHLSPILTGRPYRLANRHPPALLRLLSEETGVSEQQIVELELCFADAQPACVGGLYKEFIHAPRLDNLFNSYAGLHGFIESLPTLSSECNIRLLCLFDHEEVGSTSAQGADSGYTLSVIRRLNKAFEMSKSFLVSADQAHAVHPSWGERHECYHKPQFHSGVVLKYNVSQRYATNSLTAAVVREIAHLSNVPVQVSGCTFIPEWMFILGLSSTIFFKRYHVNHLATESR</sequence>
<evidence type="ECO:0000313" key="14">
    <source>
        <dbReference type="EMBL" id="VDO90278.1"/>
    </source>
</evidence>
<comment type="cofactor">
    <cofactor evidence="2">
        <name>Zn(2+)</name>
        <dbReference type="ChEBI" id="CHEBI:29105"/>
    </cofactor>
</comment>
<evidence type="ECO:0000256" key="10">
    <source>
        <dbReference type="ARBA" id="ARBA00022801"/>
    </source>
</evidence>
<proteinExistence type="inferred from homology"/>
<evidence type="ECO:0000256" key="8">
    <source>
        <dbReference type="ARBA" id="ARBA00022670"/>
    </source>
</evidence>
<evidence type="ECO:0000256" key="9">
    <source>
        <dbReference type="ARBA" id="ARBA00022723"/>
    </source>
</evidence>
<dbReference type="AlphaFoldDB" id="A0A3P8CQB4"/>
<keyword evidence="12 13" id="KW-0482">Metalloprotease</keyword>
<dbReference type="Gene3D" id="2.30.250.10">
    <property type="entry name" value="Aminopeptidase i, Domain 2"/>
    <property type="match status" value="1"/>
</dbReference>
<dbReference type="PANTHER" id="PTHR28570">
    <property type="entry name" value="ASPARTYL AMINOPEPTIDASE"/>
    <property type="match status" value="1"/>
</dbReference>
<evidence type="ECO:0000256" key="6">
    <source>
        <dbReference type="ARBA" id="ARBA00015118"/>
    </source>
</evidence>
<dbReference type="GO" id="GO:0008237">
    <property type="term" value="F:metallopeptidase activity"/>
    <property type="evidence" value="ECO:0007669"/>
    <property type="project" value="UniProtKB-KW"/>
</dbReference>
<accession>A0A3P8CQB4</accession>
<dbReference type="PRINTS" id="PR00932">
    <property type="entry name" value="AMINO1PTASE"/>
</dbReference>
<dbReference type="GO" id="GO:0004177">
    <property type="term" value="F:aminopeptidase activity"/>
    <property type="evidence" value="ECO:0007669"/>
    <property type="project" value="UniProtKB-KW"/>
</dbReference>
<name>A0A3P8CQB4_9TREM</name>
<keyword evidence="9 13" id="KW-0479">Metal-binding</keyword>
<protein>
    <recommendedName>
        <fullName evidence="6">Aspartyl aminopeptidase</fullName>
        <ecNumber evidence="5">3.4.11.21</ecNumber>
    </recommendedName>
</protein>
<evidence type="ECO:0000256" key="2">
    <source>
        <dbReference type="ARBA" id="ARBA00001947"/>
    </source>
</evidence>
<evidence type="ECO:0000256" key="11">
    <source>
        <dbReference type="ARBA" id="ARBA00022833"/>
    </source>
</evidence>
<dbReference type="Gene3D" id="3.40.630.10">
    <property type="entry name" value="Zn peptidases"/>
    <property type="match status" value="1"/>
</dbReference>
<evidence type="ECO:0000256" key="4">
    <source>
        <dbReference type="ARBA" id="ARBA00011395"/>
    </source>
</evidence>
<dbReference type="Proteomes" id="UP000277204">
    <property type="component" value="Unassembled WGS sequence"/>
</dbReference>
<comment type="similarity">
    <text evidence="3 13">Belongs to the peptidase M18 family.</text>
</comment>
<evidence type="ECO:0000256" key="3">
    <source>
        <dbReference type="ARBA" id="ARBA00008290"/>
    </source>
</evidence>
<evidence type="ECO:0000256" key="13">
    <source>
        <dbReference type="RuleBase" id="RU004386"/>
    </source>
</evidence>
<dbReference type="InterPro" id="IPR023358">
    <property type="entry name" value="Peptidase_M18_dom2"/>
</dbReference>
<evidence type="ECO:0000256" key="5">
    <source>
        <dbReference type="ARBA" id="ARBA00011965"/>
    </source>
</evidence>
<evidence type="ECO:0000313" key="15">
    <source>
        <dbReference type="Proteomes" id="UP000277204"/>
    </source>
</evidence>